<dbReference type="InterPro" id="IPR026820">
    <property type="entry name" value="VioB/RebD_dom"/>
</dbReference>
<feature type="domain" description="Iminophenyl-pyruvate dimer synthase" evidence="1">
    <location>
        <begin position="32"/>
        <end position="227"/>
    </location>
</feature>
<sequence length="319" mass="35231">MDPVTADVPRMKTIREYVEARILSLDDLKGALQLAMRLEFATIPPYLCAQWSVQNDPDRTEGVLHRIVSQEMGHFALAGNLLAAVGGRPSIAHADFLPSYPLSELPGGIPQELPVDLKPLRREQLAVFMQIEYPEFPPIALQAELPPATIGAFYDTIIATFQAVKPDIDQDAHAVELPATNPIRTVADAIDTIDRIKSEGEGTQGSPEEPSGDGGGHAHYYLFKELYVQKRLVKVGEKWSFSGSPVTLPDVYDFGSSQARPNPSAEFNRTLKQLLIDLETCWTNGAPPNVAAMFRLQMIGRDLIKRGIRPEFRWDDGSA</sequence>
<proteinExistence type="predicted"/>
<dbReference type="PANTHER" id="PTHR34400:SF4">
    <property type="entry name" value="MEMBRANE PROTEIN"/>
    <property type="match status" value="1"/>
</dbReference>
<evidence type="ECO:0000259" key="1">
    <source>
        <dbReference type="Pfam" id="PF12902"/>
    </source>
</evidence>
<dbReference type="InterPro" id="IPR012347">
    <property type="entry name" value="Ferritin-like"/>
</dbReference>
<dbReference type="EMBL" id="BAAATR010000002">
    <property type="protein sequence ID" value="GAA2228377.1"/>
    <property type="molecule type" value="Genomic_DNA"/>
</dbReference>
<dbReference type="PANTHER" id="PTHR34400">
    <property type="match status" value="1"/>
</dbReference>
<gene>
    <name evidence="2" type="ORF">GCM10010430_05040</name>
</gene>
<reference evidence="3" key="1">
    <citation type="journal article" date="2019" name="Int. J. Syst. Evol. Microbiol.">
        <title>The Global Catalogue of Microorganisms (GCM) 10K type strain sequencing project: providing services to taxonomists for standard genome sequencing and annotation.</title>
        <authorList>
            <consortium name="The Broad Institute Genomics Platform"/>
            <consortium name="The Broad Institute Genome Sequencing Center for Infectious Disease"/>
            <person name="Wu L."/>
            <person name="Ma J."/>
        </authorList>
    </citation>
    <scope>NUCLEOTIDE SEQUENCE [LARGE SCALE GENOMIC DNA]</scope>
    <source>
        <strain evidence="3">JCM 7356</strain>
    </source>
</reference>
<dbReference type="Gene3D" id="1.20.1260.10">
    <property type="match status" value="1"/>
</dbReference>
<accession>A0ABP5Q875</accession>
<evidence type="ECO:0000313" key="3">
    <source>
        <dbReference type="Proteomes" id="UP001500305"/>
    </source>
</evidence>
<organism evidence="2 3">
    <name type="scientific">Kitasatospora cystarginea</name>
    <dbReference type="NCBI Taxonomy" id="58350"/>
    <lineage>
        <taxon>Bacteria</taxon>
        <taxon>Bacillati</taxon>
        <taxon>Actinomycetota</taxon>
        <taxon>Actinomycetes</taxon>
        <taxon>Kitasatosporales</taxon>
        <taxon>Streptomycetaceae</taxon>
        <taxon>Kitasatospora</taxon>
    </lineage>
</organism>
<protein>
    <submittedName>
        <fullName evidence="2">Ferritin-like protein</fullName>
    </submittedName>
</protein>
<name>A0ABP5Q875_9ACTN</name>
<comment type="caution">
    <text evidence="2">The sequence shown here is derived from an EMBL/GenBank/DDBJ whole genome shotgun (WGS) entry which is preliminary data.</text>
</comment>
<dbReference type="Proteomes" id="UP001500305">
    <property type="component" value="Unassembled WGS sequence"/>
</dbReference>
<keyword evidence="3" id="KW-1185">Reference proteome</keyword>
<evidence type="ECO:0000313" key="2">
    <source>
        <dbReference type="EMBL" id="GAA2228377.1"/>
    </source>
</evidence>
<dbReference type="Pfam" id="PF12902">
    <property type="entry name" value="Ferritin-like"/>
    <property type="match status" value="1"/>
</dbReference>